<dbReference type="AlphaFoldDB" id="A0A918P8P5"/>
<evidence type="ECO:0000313" key="4">
    <source>
        <dbReference type="Proteomes" id="UP000622166"/>
    </source>
</evidence>
<keyword evidence="2" id="KW-0812">Transmembrane</keyword>
<keyword evidence="2" id="KW-0472">Membrane</keyword>
<feature type="region of interest" description="Disordered" evidence="1">
    <location>
        <begin position="85"/>
        <end position="106"/>
    </location>
</feature>
<protein>
    <recommendedName>
        <fullName evidence="5">LigA protein</fullName>
    </recommendedName>
</protein>
<reference evidence="3" key="2">
    <citation type="submission" date="2020-09" db="EMBL/GenBank/DDBJ databases">
        <authorList>
            <person name="Sun Q."/>
            <person name="Ohkuma M."/>
        </authorList>
    </citation>
    <scope>NUCLEOTIDE SEQUENCE</scope>
    <source>
        <strain evidence="3">JCM 4815</strain>
    </source>
</reference>
<keyword evidence="4" id="KW-1185">Reference proteome</keyword>
<name>A0A918P8P5_9ACTN</name>
<comment type="caution">
    <text evidence="3">The sequence shown here is derived from an EMBL/GenBank/DDBJ whole genome shotgun (WGS) entry which is preliminary data.</text>
</comment>
<proteinExistence type="predicted"/>
<gene>
    <name evidence="3" type="ORF">GCM10010365_06770</name>
</gene>
<sequence length="426" mass="44712">MPVEHHEDPFESRLGDALRQAGGTFETDRTTLASGGAVRGRRFLFRRRAAVAGGVAGVALAGVGGALLVPWGDGGTGVSGRDTIAVGSSAASSPTPTATATGPVSGDELLRTLKRLLPEGEVSGEEARGTGSELNPYAHVVFDDGEGGGAVSVGLGRVEPGSATARDMTSCPDKRLVPHDSCTTTRLSDGSVLMLLQGYEYPDRRADTKQWTATLVTTEGHHVLVSEWNAEAEKDAPITRPEPPLSPDELKRIATDAAWRTAVDAIPDPKNTGSDAPPAADGTGVRKTLAGLLPRDMKVVTDGGQETEYAYVVVDDGKGESLVQVNVQPDIRSSDPKLDISEELFGSGAEVLPDGTKMTTKQGPGDDKAPGLVMWTVDTMRTDGMRVVVSAFNSGSQTTAPNRDTPALTMAQLKEIATSEEWEKLL</sequence>
<keyword evidence="2" id="KW-1133">Transmembrane helix</keyword>
<dbReference type="RefSeq" id="WP_189855082.1">
    <property type="nucleotide sequence ID" value="NZ_BMVW01000001.1"/>
</dbReference>
<reference evidence="3" key="1">
    <citation type="journal article" date="2014" name="Int. J. Syst. Evol. Microbiol.">
        <title>Complete genome sequence of Corynebacterium casei LMG S-19264T (=DSM 44701T), isolated from a smear-ripened cheese.</title>
        <authorList>
            <consortium name="US DOE Joint Genome Institute (JGI-PGF)"/>
            <person name="Walter F."/>
            <person name="Albersmeier A."/>
            <person name="Kalinowski J."/>
            <person name="Ruckert C."/>
        </authorList>
    </citation>
    <scope>NUCLEOTIDE SEQUENCE</scope>
    <source>
        <strain evidence="3">JCM 4815</strain>
    </source>
</reference>
<evidence type="ECO:0000256" key="1">
    <source>
        <dbReference type="SAM" id="MobiDB-lite"/>
    </source>
</evidence>
<evidence type="ECO:0008006" key="5">
    <source>
        <dbReference type="Google" id="ProtNLM"/>
    </source>
</evidence>
<accession>A0A918P8P5</accession>
<evidence type="ECO:0000313" key="3">
    <source>
        <dbReference type="EMBL" id="GGY91010.1"/>
    </source>
</evidence>
<evidence type="ECO:0000256" key="2">
    <source>
        <dbReference type="SAM" id="Phobius"/>
    </source>
</evidence>
<dbReference type="Proteomes" id="UP000622166">
    <property type="component" value="Unassembled WGS sequence"/>
</dbReference>
<feature type="region of interest" description="Disordered" evidence="1">
    <location>
        <begin position="350"/>
        <end position="370"/>
    </location>
</feature>
<dbReference type="EMBL" id="BMVW01000001">
    <property type="protein sequence ID" value="GGY91010.1"/>
    <property type="molecule type" value="Genomic_DNA"/>
</dbReference>
<feature type="transmembrane region" description="Helical" evidence="2">
    <location>
        <begin position="49"/>
        <end position="71"/>
    </location>
</feature>
<organism evidence="3 4">
    <name type="scientific">Streptomyces poonensis</name>
    <dbReference type="NCBI Taxonomy" id="68255"/>
    <lineage>
        <taxon>Bacteria</taxon>
        <taxon>Bacillati</taxon>
        <taxon>Actinomycetota</taxon>
        <taxon>Actinomycetes</taxon>
        <taxon>Kitasatosporales</taxon>
        <taxon>Streptomycetaceae</taxon>
        <taxon>Streptomyces</taxon>
    </lineage>
</organism>